<feature type="region of interest" description="Disordered" evidence="5">
    <location>
        <begin position="371"/>
        <end position="420"/>
    </location>
</feature>
<dbReference type="PANTHER" id="PTHR46603:SF1">
    <property type="entry name" value="ABSCISSION_NOCUT CHECKPOINT REGULATOR"/>
    <property type="match status" value="1"/>
</dbReference>
<evidence type="ECO:0000259" key="6">
    <source>
        <dbReference type="PROSITE" id="PS50178"/>
    </source>
</evidence>
<feature type="compositionally biased region" description="Acidic residues" evidence="5">
    <location>
        <begin position="411"/>
        <end position="420"/>
    </location>
</feature>
<reference evidence="7 8" key="1">
    <citation type="journal article" date="2021" name="Elife">
        <title>Chloroplast acquisition without the gene transfer in kleptoplastic sea slugs, Plakobranchus ocellatus.</title>
        <authorList>
            <person name="Maeda T."/>
            <person name="Takahashi S."/>
            <person name="Yoshida T."/>
            <person name="Shimamura S."/>
            <person name="Takaki Y."/>
            <person name="Nagai Y."/>
            <person name="Toyoda A."/>
            <person name="Suzuki Y."/>
            <person name="Arimoto A."/>
            <person name="Ishii H."/>
            <person name="Satoh N."/>
            <person name="Nishiyama T."/>
            <person name="Hasebe M."/>
            <person name="Maruyama T."/>
            <person name="Minagawa J."/>
            <person name="Obokata J."/>
            <person name="Shigenobu S."/>
        </authorList>
    </citation>
    <scope>NUCLEOTIDE SEQUENCE [LARGE SCALE GENOMIC DNA]</scope>
</reference>
<evidence type="ECO:0000313" key="8">
    <source>
        <dbReference type="Proteomes" id="UP000762676"/>
    </source>
</evidence>
<proteinExistence type="predicted"/>
<accession>A0AAV4IPH8</accession>
<protein>
    <submittedName>
        <fullName evidence="7">Zinc finger, FYVE domain-containing 19</fullName>
    </submittedName>
</protein>
<dbReference type="Gene3D" id="3.30.40.10">
    <property type="entry name" value="Zinc/RING finger domain, C3HC4 (zinc finger)"/>
    <property type="match status" value="1"/>
</dbReference>
<evidence type="ECO:0000256" key="1">
    <source>
        <dbReference type="ARBA" id="ARBA00022723"/>
    </source>
</evidence>
<dbReference type="GO" id="GO:0008270">
    <property type="term" value="F:zinc ion binding"/>
    <property type="evidence" value="ECO:0007669"/>
    <property type="project" value="UniProtKB-KW"/>
</dbReference>
<dbReference type="GO" id="GO:0032154">
    <property type="term" value="C:cleavage furrow"/>
    <property type="evidence" value="ECO:0007669"/>
    <property type="project" value="TreeGrafter"/>
</dbReference>
<dbReference type="InterPro" id="IPR011011">
    <property type="entry name" value="Znf_FYVE_PHD"/>
</dbReference>
<dbReference type="GO" id="GO:0032266">
    <property type="term" value="F:phosphatidylinositol-3-phosphate binding"/>
    <property type="evidence" value="ECO:0007669"/>
    <property type="project" value="TreeGrafter"/>
</dbReference>
<dbReference type="CDD" id="cd19817">
    <property type="entry name" value="Bbox1_ANCHR-like"/>
    <property type="match status" value="1"/>
</dbReference>
<gene>
    <name evidence="7" type="ORF">ElyMa_003102700</name>
</gene>
<keyword evidence="8" id="KW-1185">Reference proteome</keyword>
<dbReference type="InterPro" id="IPR017455">
    <property type="entry name" value="Znf_FYVE-rel"/>
</dbReference>
<evidence type="ECO:0000256" key="2">
    <source>
        <dbReference type="ARBA" id="ARBA00022771"/>
    </source>
</evidence>
<dbReference type="AlphaFoldDB" id="A0AAV4IPH8"/>
<dbReference type="Proteomes" id="UP000762676">
    <property type="component" value="Unassembled WGS sequence"/>
</dbReference>
<organism evidence="7 8">
    <name type="scientific">Elysia marginata</name>
    <dbReference type="NCBI Taxonomy" id="1093978"/>
    <lineage>
        <taxon>Eukaryota</taxon>
        <taxon>Metazoa</taxon>
        <taxon>Spiralia</taxon>
        <taxon>Lophotrochozoa</taxon>
        <taxon>Mollusca</taxon>
        <taxon>Gastropoda</taxon>
        <taxon>Heterobranchia</taxon>
        <taxon>Euthyneura</taxon>
        <taxon>Panpulmonata</taxon>
        <taxon>Sacoglossa</taxon>
        <taxon>Placobranchoidea</taxon>
        <taxon>Plakobranchidae</taxon>
        <taxon>Elysia</taxon>
    </lineage>
</organism>
<keyword evidence="3" id="KW-0862">Zinc</keyword>
<dbReference type="InterPro" id="IPR013083">
    <property type="entry name" value="Znf_RING/FYVE/PHD"/>
</dbReference>
<dbReference type="SMART" id="SM00064">
    <property type="entry name" value="FYVE"/>
    <property type="match status" value="1"/>
</dbReference>
<feature type="region of interest" description="Disordered" evidence="5">
    <location>
        <begin position="214"/>
        <end position="247"/>
    </location>
</feature>
<dbReference type="SUPFAM" id="SSF57903">
    <property type="entry name" value="FYVE/PHD zinc finger"/>
    <property type="match status" value="1"/>
</dbReference>
<dbReference type="Pfam" id="PF01363">
    <property type="entry name" value="FYVE"/>
    <property type="match status" value="1"/>
</dbReference>
<name>A0AAV4IPH8_9GAST</name>
<keyword evidence="2 4" id="KW-0863">Zinc-finger</keyword>
<comment type="caution">
    <text evidence="7">The sequence shown here is derived from an EMBL/GenBank/DDBJ whole genome shotgun (WGS) entry which is preliminary data.</text>
</comment>
<dbReference type="GO" id="GO:0044878">
    <property type="term" value="P:mitotic cytokinesis checkpoint signaling"/>
    <property type="evidence" value="ECO:0007669"/>
    <property type="project" value="TreeGrafter"/>
</dbReference>
<keyword evidence="1" id="KW-0479">Metal-binding</keyword>
<dbReference type="InterPro" id="IPR044553">
    <property type="entry name" value="Bbox1_ANCHR"/>
</dbReference>
<dbReference type="InterPro" id="IPR000306">
    <property type="entry name" value="Znf_FYVE"/>
</dbReference>
<dbReference type="Pfam" id="PF22586">
    <property type="entry name" value="ANCHR-like_BBOX"/>
    <property type="match status" value="1"/>
</dbReference>
<dbReference type="PROSITE" id="PS50178">
    <property type="entry name" value="ZF_FYVE"/>
    <property type="match status" value="1"/>
</dbReference>
<dbReference type="GO" id="GO:0030496">
    <property type="term" value="C:midbody"/>
    <property type="evidence" value="ECO:0007669"/>
    <property type="project" value="TreeGrafter"/>
</dbReference>
<evidence type="ECO:0000256" key="4">
    <source>
        <dbReference type="PROSITE-ProRule" id="PRU00091"/>
    </source>
</evidence>
<evidence type="ECO:0000256" key="5">
    <source>
        <dbReference type="SAM" id="MobiDB-lite"/>
    </source>
</evidence>
<evidence type="ECO:0000313" key="7">
    <source>
        <dbReference type="EMBL" id="GFS12061.1"/>
    </source>
</evidence>
<feature type="region of interest" description="Disordered" evidence="5">
    <location>
        <begin position="252"/>
        <end position="271"/>
    </location>
</feature>
<dbReference type="PANTHER" id="PTHR46603">
    <property type="entry name" value="ABSCISSION/NOCUT CHECKPOINT REGULATOR"/>
    <property type="match status" value="1"/>
</dbReference>
<evidence type="ECO:0000256" key="3">
    <source>
        <dbReference type="ARBA" id="ARBA00022833"/>
    </source>
</evidence>
<feature type="domain" description="FYVE-type" evidence="6">
    <location>
        <begin position="1"/>
        <end position="59"/>
    </location>
</feature>
<dbReference type="GO" id="GO:0009838">
    <property type="term" value="P:abscission"/>
    <property type="evidence" value="ECO:0007669"/>
    <property type="project" value="TreeGrafter"/>
</dbReference>
<sequence>MPGQCYGCGAEFGMFKKEHGCKNCGFAFCSKCLNEKSVPVPKKNNAKHRVCHKCFKILKGQVSANAEQRSYDLPEAYLKRMAALKERESASPGVTAVQSNSSAAMQKIPSHLQRLDKEDREIAMRLEKLKEDRKVQVSDADLNARLAQLKGQTYEPNKKPVTYQPPDRRTQVEQVDDLLEQLCEEVQIDSFRPDPAKDIEARLAHLRYGANGEKSAIDTNNTNQHDKGRDAATSDAGNDLGKDDKMGAFAKPYTKNIHNNSNKANEQDDVSMEEMQQLMAQAASELEADAQRHVANLYRDQQLMEKLREIQAQRQQEEKGAAATSNPGGLLDEAASMLNHEGDSSEEENEDLQASKVLQRFLEEAKLDEKAKQDGVDVKVSNNQKKGKQKKISQRSLEDAKMSKMKPPAAEDFDSDSDYDDSDELPYCCICTEDATIRCRDCDCDLYCARCFRESHQEMEITDHRSTPYKAPKGYR</sequence>
<dbReference type="CDD" id="cd15749">
    <property type="entry name" value="FYVE_ZFY19"/>
    <property type="match status" value="1"/>
</dbReference>
<dbReference type="GO" id="GO:0005813">
    <property type="term" value="C:centrosome"/>
    <property type="evidence" value="ECO:0007669"/>
    <property type="project" value="TreeGrafter"/>
</dbReference>
<feature type="region of interest" description="Disordered" evidence="5">
    <location>
        <begin position="312"/>
        <end position="332"/>
    </location>
</feature>
<dbReference type="SUPFAM" id="SSF57845">
    <property type="entry name" value="B-box zinc-binding domain"/>
    <property type="match status" value="1"/>
</dbReference>
<dbReference type="EMBL" id="BMAT01006394">
    <property type="protein sequence ID" value="GFS12061.1"/>
    <property type="molecule type" value="Genomic_DNA"/>
</dbReference>